<dbReference type="Pfam" id="PF14110">
    <property type="entry name" value="DUF4282"/>
    <property type="match status" value="1"/>
</dbReference>
<keyword evidence="3" id="KW-1185">Reference proteome</keyword>
<keyword evidence="1" id="KW-1133">Transmembrane helix</keyword>
<dbReference type="EMBL" id="CP101914">
    <property type="protein sequence ID" value="UUI03356.1"/>
    <property type="molecule type" value="Genomic_DNA"/>
</dbReference>
<protein>
    <submittedName>
        <fullName evidence="2">DUF4282 domain-containing protein</fullName>
    </submittedName>
</protein>
<reference evidence="2" key="1">
    <citation type="submission" date="2022-07" db="EMBL/GenBank/DDBJ databases">
        <title>FELIX.</title>
        <authorList>
            <person name="Wan K.H."/>
            <person name="Park S."/>
            <person name="Lawrence Q."/>
            <person name="Eichenberger J.P."/>
            <person name="Booth B.W."/>
            <person name="Piaggio A.J."/>
            <person name="Chandler J.C."/>
            <person name="Franklin A.B."/>
            <person name="Celniker S.E."/>
        </authorList>
    </citation>
    <scope>NUCLEOTIDE SEQUENCE</scope>
    <source>
        <strain evidence="2">QA-1986 374</strain>
    </source>
</reference>
<feature type="transmembrane region" description="Helical" evidence="1">
    <location>
        <begin position="46"/>
        <end position="72"/>
    </location>
</feature>
<organism evidence="2 3">
    <name type="scientific">Oceanobacillus jeddahense</name>
    <dbReference type="NCBI Taxonomy" id="1462527"/>
    <lineage>
        <taxon>Bacteria</taxon>
        <taxon>Bacillati</taxon>
        <taxon>Bacillota</taxon>
        <taxon>Bacilli</taxon>
        <taxon>Bacillales</taxon>
        <taxon>Bacillaceae</taxon>
        <taxon>Oceanobacillus</taxon>
    </lineage>
</organism>
<evidence type="ECO:0000313" key="2">
    <source>
        <dbReference type="EMBL" id="UUI03356.1"/>
    </source>
</evidence>
<keyword evidence="1" id="KW-0812">Transmembrane</keyword>
<feature type="transmembrane region" description="Helical" evidence="1">
    <location>
        <begin position="18"/>
        <end position="40"/>
    </location>
</feature>
<dbReference type="InterPro" id="IPR025557">
    <property type="entry name" value="DUF4282"/>
</dbReference>
<keyword evidence="1" id="KW-0472">Membrane</keyword>
<proteinExistence type="predicted"/>
<evidence type="ECO:0000313" key="3">
    <source>
        <dbReference type="Proteomes" id="UP001059773"/>
    </source>
</evidence>
<dbReference type="Proteomes" id="UP001059773">
    <property type="component" value="Chromosome"/>
</dbReference>
<gene>
    <name evidence="2" type="ORF">NP439_01145</name>
</gene>
<dbReference type="RefSeq" id="WP_040984906.1">
    <property type="nucleotide sequence ID" value="NZ_CABKTI010000008.1"/>
</dbReference>
<evidence type="ECO:0000256" key="1">
    <source>
        <dbReference type="SAM" id="Phobius"/>
    </source>
</evidence>
<name>A0ABY5JWC2_9BACI</name>
<accession>A0ABY5JWC2</accession>
<sequence>MNKFFSFEEMITPVIIKVLFWIGLVAAVIFGLITIFTGIIEQEFLLMFSGLITIVIGSLLVRVYCELLIIMFKIYETLKQIRDK</sequence>